<evidence type="ECO:0000256" key="2">
    <source>
        <dbReference type="ARBA" id="ARBA00023186"/>
    </source>
</evidence>
<accession>A0A8H4USF6</accession>
<dbReference type="GO" id="GO:0051082">
    <property type="term" value="F:unfolded protein binding"/>
    <property type="evidence" value="ECO:0007669"/>
    <property type="project" value="InterPro"/>
</dbReference>
<evidence type="ECO:0000313" key="7">
    <source>
        <dbReference type="EMBL" id="KAF4982497.1"/>
    </source>
</evidence>
<gene>
    <name evidence="7" type="ORF">FZEAL_1890</name>
</gene>
<dbReference type="FunFam" id="1.10.287.370:FF:000005">
    <property type="entry name" value="Prefoldin subunit 4"/>
    <property type="match status" value="1"/>
</dbReference>
<sequence>MASILKRRMLSKADEEAANEVEVRREDQDKINRFSRLHQREIVLEEELNTNNKEKEELDDLTTELELADEDEKIRYKIGDAFFHVSLEQAQEMLEEATERIEGESTQLEEKLATIREEMTKLKVDLYARFGKQINLET</sequence>
<dbReference type="InterPro" id="IPR016661">
    <property type="entry name" value="PFDN4"/>
</dbReference>
<comment type="caution">
    <text evidence="7">The sequence shown here is derived from an EMBL/GenBank/DDBJ whole genome shotgun (WGS) entry which is preliminary data.</text>
</comment>
<dbReference type="InterPro" id="IPR009053">
    <property type="entry name" value="Prefoldin"/>
</dbReference>
<keyword evidence="2 4" id="KW-0143">Chaperone</keyword>
<dbReference type="Gene3D" id="1.10.287.370">
    <property type="match status" value="1"/>
</dbReference>
<dbReference type="CDD" id="cd23165">
    <property type="entry name" value="Prefoldin_4"/>
    <property type="match status" value="1"/>
</dbReference>
<dbReference type="Proteomes" id="UP000635477">
    <property type="component" value="Unassembled WGS sequence"/>
</dbReference>
<feature type="compositionally biased region" description="Basic and acidic residues" evidence="6">
    <location>
        <begin position="11"/>
        <end position="25"/>
    </location>
</feature>
<evidence type="ECO:0000256" key="6">
    <source>
        <dbReference type="SAM" id="MobiDB-lite"/>
    </source>
</evidence>
<dbReference type="InterPro" id="IPR002777">
    <property type="entry name" value="PFD_beta-like"/>
</dbReference>
<keyword evidence="5" id="KW-0175">Coiled coil</keyword>
<organism evidence="7 8">
    <name type="scientific">Fusarium zealandicum</name>
    <dbReference type="NCBI Taxonomy" id="1053134"/>
    <lineage>
        <taxon>Eukaryota</taxon>
        <taxon>Fungi</taxon>
        <taxon>Dikarya</taxon>
        <taxon>Ascomycota</taxon>
        <taxon>Pezizomycotina</taxon>
        <taxon>Sordariomycetes</taxon>
        <taxon>Hypocreomycetidae</taxon>
        <taxon>Hypocreales</taxon>
        <taxon>Nectriaceae</taxon>
        <taxon>Fusarium</taxon>
        <taxon>Fusarium staphyleae species complex</taxon>
    </lineage>
</organism>
<dbReference type="GO" id="GO:0006457">
    <property type="term" value="P:protein folding"/>
    <property type="evidence" value="ECO:0007669"/>
    <property type="project" value="UniProtKB-UniRule"/>
</dbReference>
<dbReference type="SUPFAM" id="SSF46579">
    <property type="entry name" value="Prefoldin"/>
    <property type="match status" value="1"/>
</dbReference>
<name>A0A8H4USF6_9HYPO</name>
<dbReference type="PANTHER" id="PTHR21100:SF9">
    <property type="entry name" value="PREFOLDIN SUBUNIT 4"/>
    <property type="match status" value="1"/>
</dbReference>
<dbReference type="PIRSF" id="PIRSF016477">
    <property type="entry name" value="Prefoldin_subunit_4"/>
    <property type="match status" value="1"/>
</dbReference>
<comment type="subunit">
    <text evidence="4">Heterohexamer of two PFD-alpha type and four PFD-beta type subunits.</text>
</comment>
<feature type="coiled-coil region" evidence="5">
    <location>
        <begin position="44"/>
        <end position="125"/>
    </location>
</feature>
<evidence type="ECO:0000313" key="8">
    <source>
        <dbReference type="Proteomes" id="UP000635477"/>
    </source>
</evidence>
<evidence type="ECO:0000256" key="5">
    <source>
        <dbReference type="SAM" id="Coils"/>
    </source>
</evidence>
<evidence type="ECO:0000256" key="3">
    <source>
        <dbReference type="ARBA" id="ARBA00024667"/>
    </source>
</evidence>
<feature type="region of interest" description="Disordered" evidence="6">
    <location>
        <begin position="1"/>
        <end position="25"/>
    </location>
</feature>
<dbReference type="Pfam" id="PF01920">
    <property type="entry name" value="Prefoldin_2"/>
    <property type="match status" value="1"/>
</dbReference>
<comment type="function">
    <text evidence="3 4">Binds specifically to cytosolic chaperonin (c-CPN) and transfers target proteins to it. Binds to nascent polypeptide chain and promotes folding in an environment in which there are many competing pathways for nonnative proteins.</text>
</comment>
<proteinExistence type="inferred from homology"/>
<dbReference type="PANTHER" id="PTHR21100">
    <property type="entry name" value="PREFOLDIN SUBUNIT 4"/>
    <property type="match status" value="1"/>
</dbReference>
<dbReference type="GO" id="GO:0005737">
    <property type="term" value="C:cytoplasm"/>
    <property type="evidence" value="ECO:0007669"/>
    <property type="project" value="TreeGrafter"/>
</dbReference>
<evidence type="ECO:0000256" key="4">
    <source>
        <dbReference type="PIRNR" id="PIRNR016477"/>
    </source>
</evidence>
<reference evidence="7" key="1">
    <citation type="journal article" date="2020" name="BMC Genomics">
        <title>Correction to: Identification and distribution of gene clusters required for synthesis of sphingolipid metabolism inhibitors in diverse species of the filamentous fungus Fusarium.</title>
        <authorList>
            <person name="Kim H.S."/>
            <person name="Lohmar J.M."/>
            <person name="Busman M."/>
            <person name="Brown D.W."/>
            <person name="Naumann T.A."/>
            <person name="Divon H.H."/>
            <person name="Lysoe E."/>
            <person name="Uhlig S."/>
            <person name="Proctor R.H."/>
        </authorList>
    </citation>
    <scope>NUCLEOTIDE SEQUENCE</scope>
    <source>
        <strain evidence="7">NRRL 22465</strain>
    </source>
</reference>
<dbReference type="GO" id="GO:0016272">
    <property type="term" value="C:prefoldin complex"/>
    <property type="evidence" value="ECO:0007669"/>
    <property type="project" value="UniProtKB-UniRule"/>
</dbReference>
<comment type="similarity">
    <text evidence="1 4">Belongs to the prefoldin subunit beta family.</text>
</comment>
<reference evidence="7" key="2">
    <citation type="submission" date="2020-05" db="EMBL/GenBank/DDBJ databases">
        <authorList>
            <person name="Kim H.-S."/>
            <person name="Proctor R.H."/>
            <person name="Brown D.W."/>
        </authorList>
    </citation>
    <scope>NUCLEOTIDE SEQUENCE</scope>
    <source>
        <strain evidence="7">NRRL 22465</strain>
    </source>
</reference>
<evidence type="ECO:0000256" key="1">
    <source>
        <dbReference type="ARBA" id="ARBA00008045"/>
    </source>
</evidence>
<feature type="compositionally biased region" description="Basic residues" evidence="6">
    <location>
        <begin position="1"/>
        <end position="10"/>
    </location>
</feature>
<dbReference type="OrthoDB" id="10250441at2759"/>
<protein>
    <recommendedName>
        <fullName evidence="4">Prefoldin subunit 4</fullName>
    </recommendedName>
</protein>
<dbReference type="EMBL" id="JABEYC010000115">
    <property type="protein sequence ID" value="KAF4982497.1"/>
    <property type="molecule type" value="Genomic_DNA"/>
</dbReference>
<dbReference type="AlphaFoldDB" id="A0A8H4USF6"/>
<keyword evidence="8" id="KW-1185">Reference proteome</keyword>